<dbReference type="GO" id="GO:0008270">
    <property type="term" value="F:zinc ion binding"/>
    <property type="evidence" value="ECO:0007669"/>
    <property type="project" value="InterPro"/>
</dbReference>
<evidence type="ECO:0000256" key="1">
    <source>
        <dbReference type="ARBA" id="ARBA00022723"/>
    </source>
</evidence>
<accession>A0A9Q9AXA7</accession>
<evidence type="ECO:0000313" key="10">
    <source>
        <dbReference type="Proteomes" id="UP001056384"/>
    </source>
</evidence>
<dbReference type="PANTHER" id="PTHR31944">
    <property type="entry name" value="HEME-RESPONSIVE ZINC FINGER TRANSCRIPTION FACTOR HAP1"/>
    <property type="match status" value="1"/>
</dbReference>
<organism evidence="9 10">
    <name type="scientific">Septoria linicola</name>
    <dbReference type="NCBI Taxonomy" id="215465"/>
    <lineage>
        <taxon>Eukaryota</taxon>
        <taxon>Fungi</taxon>
        <taxon>Dikarya</taxon>
        <taxon>Ascomycota</taxon>
        <taxon>Pezizomycotina</taxon>
        <taxon>Dothideomycetes</taxon>
        <taxon>Dothideomycetidae</taxon>
        <taxon>Mycosphaerellales</taxon>
        <taxon>Mycosphaerellaceae</taxon>
        <taxon>Septoria</taxon>
    </lineage>
</organism>
<evidence type="ECO:0000256" key="7">
    <source>
        <dbReference type="SAM" id="MobiDB-lite"/>
    </source>
</evidence>
<evidence type="ECO:0000256" key="2">
    <source>
        <dbReference type="ARBA" id="ARBA00022833"/>
    </source>
</evidence>
<dbReference type="InterPro" id="IPR007219">
    <property type="entry name" value="XnlR_reg_dom"/>
</dbReference>
<evidence type="ECO:0000256" key="3">
    <source>
        <dbReference type="ARBA" id="ARBA00023015"/>
    </source>
</evidence>
<dbReference type="GO" id="GO:0005634">
    <property type="term" value="C:nucleus"/>
    <property type="evidence" value="ECO:0007669"/>
    <property type="project" value="TreeGrafter"/>
</dbReference>
<keyword evidence="2" id="KW-0862">Zinc</keyword>
<reference evidence="9" key="1">
    <citation type="submission" date="2022-06" db="EMBL/GenBank/DDBJ databases">
        <title>Complete genome sequences of two strains of the flax pathogen Septoria linicola.</title>
        <authorList>
            <person name="Lapalu N."/>
            <person name="Simon A."/>
            <person name="Demenou B."/>
            <person name="Paumier D."/>
            <person name="Guillot M.-P."/>
            <person name="Gout L."/>
            <person name="Valade R."/>
        </authorList>
    </citation>
    <scope>NUCLEOTIDE SEQUENCE</scope>
    <source>
        <strain evidence="9">SE15195</strain>
    </source>
</reference>
<feature type="domain" description="Xylanolytic transcriptional activator regulatory" evidence="8">
    <location>
        <begin position="187"/>
        <end position="320"/>
    </location>
</feature>
<sequence>MSEPPVRRQHKRPRPQSSCACQKHGCAYQCRYDGLQPSSSTATTFTSSDSRGEQLTDETAVRNVEEAIQAAPSGSLRERAEASRLEILALIQAGKLNARTKSKYATHDWIHTSQGGPLRGRTHTTGILKHFDPLMIYVGRTSLSGHSIEDDGKDMRRKHRQTNFQDHTISSLYADIGPLNTSMELILRYFETWHTVFPLVDRTTFDQAYGDMLADPTNTSVCFVIGTLLMMALANATYPPEEARLPDDKVLRWLDAASGLLLPIVESGEIHGKAVRGAALLSLAELVLSFDSTAGYIKSGAVVRMTMTLSLHRSERHEESACRALVHQLSLWNTIVELDQHACLAAGMPPSAPEPALPDDDGTEATNEGDLVRLLDQTNLHALLERSLPIRHRILTVLNGATHLMFEQVVELSTALTKAFAPVSTRQDIPRALKTFQYEYVFFVYRRYMSALHRLFANMDGEPATYISRGMAVRLARRHMRTVCSVWQASNDVGYFAPLLASNGMMFRSETCHAIFTIAHELYREAEEIQTVLLSVEDGRSGLIETFKAFFGFLEAKVAKHEVPEKAFLIPAMVYAHNRISATHPVNSGEYCRAMAEAGAEAAKFIGCA</sequence>
<keyword evidence="6" id="KW-0539">Nucleus</keyword>
<keyword evidence="5" id="KW-0804">Transcription</keyword>
<feature type="region of interest" description="Disordered" evidence="7">
    <location>
        <begin position="1"/>
        <end position="20"/>
    </location>
</feature>
<keyword evidence="1" id="KW-0479">Metal-binding</keyword>
<dbReference type="Pfam" id="PF04082">
    <property type="entry name" value="Fungal_trans"/>
    <property type="match status" value="1"/>
</dbReference>
<proteinExistence type="predicted"/>
<dbReference type="AlphaFoldDB" id="A0A9Q9AXA7"/>
<dbReference type="EMBL" id="CP099427">
    <property type="protein sequence ID" value="USW57637.1"/>
    <property type="molecule type" value="Genomic_DNA"/>
</dbReference>
<dbReference type="Proteomes" id="UP001056384">
    <property type="component" value="Chromosome 10"/>
</dbReference>
<keyword evidence="10" id="KW-1185">Reference proteome</keyword>
<evidence type="ECO:0000256" key="4">
    <source>
        <dbReference type="ARBA" id="ARBA00023125"/>
    </source>
</evidence>
<evidence type="ECO:0000313" key="9">
    <source>
        <dbReference type="EMBL" id="USW57637.1"/>
    </source>
</evidence>
<dbReference type="GO" id="GO:0000978">
    <property type="term" value="F:RNA polymerase II cis-regulatory region sequence-specific DNA binding"/>
    <property type="evidence" value="ECO:0007669"/>
    <property type="project" value="TreeGrafter"/>
</dbReference>
<protein>
    <recommendedName>
        <fullName evidence="8">Xylanolytic transcriptional activator regulatory domain-containing protein</fullName>
    </recommendedName>
</protein>
<dbReference type="GO" id="GO:0006351">
    <property type="term" value="P:DNA-templated transcription"/>
    <property type="evidence" value="ECO:0007669"/>
    <property type="project" value="InterPro"/>
</dbReference>
<evidence type="ECO:0000256" key="5">
    <source>
        <dbReference type="ARBA" id="ARBA00023163"/>
    </source>
</evidence>
<dbReference type="CDD" id="cd12148">
    <property type="entry name" value="fungal_TF_MHR"/>
    <property type="match status" value="1"/>
</dbReference>
<dbReference type="GO" id="GO:0001228">
    <property type="term" value="F:DNA-binding transcription activator activity, RNA polymerase II-specific"/>
    <property type="evidence" value="ECO:0007669"/>
    <property type="project" value="TreeGrafter"/>
</dbReference>
<gene>
    <name evidence="9" type="ORF">Slin15195_G109560</name>
</gene>
<evidence type="ECO:0000259" key="8">
    <source>
        <dbReference type="Pfam" id="PF04082"/>
    </source>
</evidence>
<keyword evidence="3" id="KW-0805">Transcription regulation</keyword>
<name>A0A9Q9AXA7_9PEZI</name>
<dbReference type="OrthoDB" id="4337792at2759"/>
<dbReference type="InterPro" id="IPR051430">
    <property type="entry name" value="Fungal_TF_Env_Response"/>
</dbReference>
<dbReference type="PANTHER" id="PTHR31944:SF131">
    <property type="entry name" value="HEME-RESPONSIVE ZINC FINGER TRANSCRIPTION FACTOR HAP1"/>
    <property type="match status" value="1"/>
</dbReference>
<evidence type="ECO:0000256" key="6">
    <source>
        <dbReference type="ARBA" id="ARBA00023242"/>
    </source>
</evidence>
<keyword evidence="4" id="KW-0238">DNA-binding</keyword>